<feature type="coiled-coil region" evidence="1">
    <location>
        <begin position="61"/>
        <end position="98"/>
    </location>
</feature>
<comment type="caution">
    <text evidence="2">The sequence shown here is derived from an EMBL/GenBank/DDBJ whole genome shotgun (WGS) entry which is preliminary data.</text>
</comment>
<dbReference type="Proteomes" id="UP001153678">
    <property type="component" value="Unassembled WGS sequence"/>
</dbReference>
<reference evidence="2" key="1">
    <citation type="submission" date="2022-08" db="EMBL/GenBank/DDBJ databases">
        <authorList>
            <person name="Kallberg Y."/>
            <person name="Tangrot J."/>
            <person name="Rosling A."/>
        </authorList>
    </citation>
    <scope>NUCLEOTIDE SEQUENCE</scope>
    <source>
        <strain evidence="2">Wild A</strain>
    </source>
</reference>
<proteinExistence type="predicted"/>
<protein>
    <submittedName>
        <fullName evidence="2">17830_t:CDS:1</fullName>
    </submittedName>
</protein>
<evidence type="ECO:0000256" key="1">
    <source>
        <dbReference type="SAM" id="Coils"/>
    </source>
</evidence>
<dbReference type="AlphaFoldDB" id="A0A9W4WPM7"/>
<dbReference type="EMBL" id="CAMKVN010000043">
    <property type="protein sequence ID" value="CAI2162562.1"/>
    <property type="molecule type" value="Genomic_DNA"/>
</dbReference>
<accession>A0A9W4WPM7</accession>
<keyword evidence="1" id="KW-0175">Coiled coil</keyword>
<keyword evidence="3" id="KW-1185">Reference proteome</keyword>
<sequence length="100" mass="11605">MANYRQQQKNNVEPVEPNKLVEPQNILPLSKCPNCQSLKEQLEVVATLPTAYINNLLAERDEKHRKDLESINKQIQEVEQLKAENKDLKKQIKKLKTCPN</sequence>
<evidence type="ECO:0000313" key="3">
    <source>
        <dbReference type="Proteomes" id="UP001153678"/>
    </source>
</evidence>
<evidence type="ECO:0000313" key="2">
    <source>
        <dbReference type="EMBL" id="CAI2162562.1"/>
    </source>
</evidence>
<gene>
    <name evidence="2" type="ORF">FWILDA_LOCUS621</name>
</gene>
<organism evidence="2 3">
    <name type="scientific">Funneliformis geosporum</name>
    <dbReference type="NCBI Taxonomy" id="1117311"/>
    <lineage>
        <taxon>Eukaryota</taxon>
        <taxon>Fungi</taxon>
        <taxon>Fungi incertae sedis</taxon>
        <taxon>Mucoromycota</taxon>
        <taxon>Glomeromycotina</taxon>
        <taxon>Glomeromycetes</taxon>
        <taxon>Glomerales</taxon>
        <taxon>Glomeraceae</taxon>
        <taxon>Funneliformis</taxon>
    </lineage>
</organism>
<name>A0A9W4WPM7_9GLOM</name>